<dbReference type="SMART" id="SM00849">
    <property type="entry name" value="Lactamase_B"/>
    <property type="match status" value="1"/>
</dbReference>
<dbReference type="InterPro" id="IPR035681">
    <property type="entry name" value="ComA-like_MBL"/>
</dbReference>
<keyword evidence="2" id="KW-0378">Hydrolase</keyword>
<dbReference type="InterPro" id="IPR052159">
    <property type="entry name" value="Competence_DNA_uptake"/>
</dbReference>
<sequence length="293" mass="32283">MKKNKIASILYLLLIIITAILIAGCSAEVNLEQENKDVFPGTLKVCFLDVGQADSIFIILPGGSTMLVDAGNNDDSKTIIEYIKNEGIKKIDAVVVTHPHEDHIGSMDEVIRVFDIGKVYMPRVTTTTRSFENFLNAVSQKKLKITPLKGGTNIPLEEDVDIKVLAPNSTRYDDLNNYSAVLKITYKNISFLLTGDAEKLSEEEMLKAGYDLKADVLKVGHHGSSSSTSVEFLKAVSPKFAVISYGKNNDYGHPHRETLQKLKEHGIKIYSTAENGHIVMESNGTSLKVITIK</sequence>
<dbReference type="Pfam" id="PF00753">
    <property type="entry name" value="Lactamase_B"/>
    <property type="match status" value="1"/>
</dbReference>
<evidence type="ECO:0000259" key="1">
    <source>
        <dbReference type="SMART" id="SM00849"/>
    </source>
</evidence>
<gene>
    <name evidence="2" type="ORF">SAMN05660826_00025</name>
</gene>
<feature type="domain" description="Metallo-beta-lactamase" evidence="1">
    <location>
        <begin position="52"/>
        <end position="247"/>
    </location>
</feature>
<dbReference type="CDD" id="cd07731">
    <property type="entry name" value="ComA-like_MBL-fold"/>
    <property type="match status" value="1"/>
</dbReference>
<dbReference type="SUPFAM" id="SSF56281">
    <property type="entry name" value="Metallo-hydrolase/oxidoreductase"/>
    <property type="match status" value="1"/>
</dbReference>
<dbReference type="RefSeq" id="WP_073252913.1">
    <property type="nucleotide sequence ID" value="NZ_FRCR01000001.1"/>
</dbReference>
<dbReference type="InterPro" id="IPR036866">
    <property type="entry name" value="RibonucZ/Hydroxyglut_hydro"/>
</dbReference>
<dbReference type="STRING" id="447595.SAMN05660826_00025"/>
<dbReference type="OrthoDB" id="9761531at2"/>
<organism evidence="2 3">
    <name type="scientific">Caldanaerovirga acetigignens</name>
    <dbReference type="NCBI Taxonomy" id="447595"/>
    <lineage>
        <taxon>Bacteria</taxon>
        <taxon>Bacillati</taxon>
        <taxon>Bacillota</taxon>
        <taxon>Clostridia</taxon>
        <taxon>Thermosediminibacterales</taxon>
        <taxon>Thermosediminibacteraceae</taxon>
        <taxon>Caldanaerovirga</taxon>
    </lineage>
</organism>
<dbReference type="GO" id="GO:0016787">
    <property type="term" value="F:hydrolase activity"/>
    <property type="evidence" value="ECO:0007669"/>
    <property type="project" value="UniProtKB-KW"/>
</dbReference>
<evidence type="ECO:0000313" key="2">
    <source>
        <dbReference type="EMBL" id="SHM03606.1"/>
    </source>
</evidence>
<dbReference type="PANTHER" id="PTHR30619">
    <property type="entry name" value="DNA INTERNALIZATION/COMPETENCE PROTEIN COMEC/REC2"/>
    <property type="match status" value="1"/>
</dbReference>
<dbReference type="AlphaFoldDB" id="A0A1M7FHX9"/>
<dbReference type="PROSITE" id="PS51257">
    <property type="entry name" value="PROKAR_LIPOPROTEIN"/>
    <property type="match status" value="1"/>
</dbReference>
<dbReference type="Gene3D" id="3.60.15.10">
    <property type="entry name" value="Ribonuclease Z/Hydroxyacylglutathione hydrolase-like"/>
    <property type="match status" value="1"/>
</dbReference>
<evidence type="ECO:0000313" key="3">
    <source>
        <dbReference type="Proteomes" id="UP000184375"/>
    </source>
</evidence>
<proteinExistence type="predicted"/>
<dbReference type="EMBL" id="FRCR01000001">
    <property type="protein sequence ID" value="SHM03606.1"/>
    <property type="molecule type" value="Genomic_DNA"/>
</dbReference>
<name>A0A1M7FHX9_9FIRM</name>
<dbReference type="InterPro" id="IPR001279">
    <property type="entry name" value="Metallo-B-lactamas"/>
</dbReference>
<keyword evidence="3" id="KW-1185">Reference proteome</keyword>
<dbReference type="PANTHER" id="PTHR30619:SF7">
    <property type="entry name" value="BETA-LACTAMASE DOMAIN PROTEIN"/>
    <property type="match status" value="1"/>
</dbReference>
<accession>A0A1M7FHX9</accession>
<dbReference type="Proteomes" id="UP000184375">
    <property type="component" value="Unassembled WGS sequence"/>
</dbReference>
<reference evidence="3" key="1">
    <citation type="submission" date="2016-11" db="EMBL/GenBank/DDBJ databases">
        <authorList>
            <person name="Varghese N."/>
            <person name="Submissions S."/>
        </authorList>
    </citation>
    <scope>NUCLEOTIDE SEQUENCE [LARGE SCALE GENOMIC DNA]</scope>
    <source>
        <strain evidence="3">DSM 18802</strain>
    </source>
</reference>
<protein>
    <submittedName>
        <fullName evidence="2">Metal-dependent hydrolase, beta-lactamase superfamily II</fullName>
    </submittedName>
</protein>